<dbReference type="EMBL" id="JTJZ01000017">
    <property type="protein sequence ID" value="KHS53047.1"/>
    <property type="molecule type" value="Genomic_DNA"/>
</dbReference>
<dbReference type="OrthoDB" id="4802808at2"/>
<feature type="transmembrane region" description="Helical" evidence="1">
    <location>
        <begin position="51"/>
        <end position="72"/>
    </location>
</feature>
<gene>
    <name evidence="2" type="ORF">AE0388_1450</name>
</gene>
<dbReference type="RefSeq" id="WP_039208509.1">
    <property type="nucleotide sequence ID" value="NZ_JTJZ01000017.1"/>
</dbReference>
<evidence type="ECO:0000313" key="3">
    <source>
        <dbReference type="Proteomes" id="UP000031488"/>
    </source>
</evidence>
<keyword evidence="1" id="KW-1133">Transmembrane helix</keyword>
<evidence type="ECO:0000256" key="1">
    <source>
        <dbReference type="SAM" id="Phobius"/>
    </source>
</evidence>
<dbReference type="PATRIC" id="fig|1703.6.peg.1342"/>
<feature type="transmembrane region" description="Helical" evidence="1">
    <location>
        <begin position="14"/>
        <end position="39"/>
    </location>
</feature>
<keyword evidence="1" id="KW-0472">Membrane</keyword>
<name>A0A0B9AQA9_BRELN</name>
<organism evidence="2 3">
    <name type="scientific">Brevibacterium linens</name>
    <dbReference type="NCBI Taxonomy" id="1703"/>
    <lineage>
        <taxon>Bacteria</taxon>
        <taxon>Bacillati</taxon>
        <taxon>Actinomycetota</taxon>
        <taxon>Actinomycetes</taxon>
        <taxon>Micrococcales</taxon>
        <taxon>Brevibacteriaceae</taxon>
        <taxon>Brevibacterium</taxon>
    </lineage>
</organism>
<dbReference type="Proteomes" id="UP000031488">
    <property type="component" value="Unassembled WGS sequence"/>
</dbReference>
<comment type="caution">
    <text evidence="2">The sequence shown here is derived from an EMBL/GenBank/DDBJ whole genome shotgun (WGS) entry which is preliminary data.</text>
</comment>
<sequence length="240" mass="25552">MSLEPLRISAGRKFAAGLAGILTTTSMAAGWGVTAFIFLPTSPSDPLSSKLLFLALALIASAAFVVVSHLLVRAALGRFRTGGSLSRFFRYQLAALGAGGGLGLGFLPAMIGAAPVWWVISIGAGVGLIAVSLLAFRGDPRRPLTAPTHPGIGLTEGVVVDYWSGAMPRAAAPGLTVVRFADEFGRARFARHLIRRNPTTFGTMGQVQYDRCRPEKVLRFVNGRPPFAEYPPHPRLGEHF</sequence>
<dbReference type="AlphaFoldDB" id="A0A0B9AQA9"/>
<keyword evidence="3" id="KW-1185">Reference proteome</keyword>
<keyword evidence="1" id="KW-0812">Transmembrane</keyword>
<reference evidence="2 3" key="1">
    <citation type="submission" date="2014-11" db="EMBL/GenBank/DDBJ databases">
        <title>Draft Genome Sequence of Brevibacterium linens AE038-8.</title>
        <authorList>
            <person name="Maizel D."/>
            <person name="Utturkar S.M."/>
            <person name="Brown S.D."/>
            <person name="Ferrero M."/>
            <person name="Rosen B.P."/>
        </authorList>
    </citation>
    <scope>NUCLEOTIDE SEQUENCE [LARGE SCALE GENOMIC DNA]</scope>
    <source>
        <strain evidence="2 3">AE038-8</strain>
    </source>
</reference>
<accession>A0A0B9AQA9</accession>
<feature type="transmembrane region" description="Helical" evidence="1">
    <location>
        <begin position="117"/>
        <end position="136"/>
    </location>
</feature>
<evidence type="ECO:0000313" key="2">
    <source>
        <dbReference type="EMBL" id="KHS53047.1"/>
    </source>
</evidence>
<feature type="transmembrane region" description="Helical" evidence="1">
    <location>
        <begin position="93"/>
        <end position="111"/>
    </location>
</feature>
<proteinExistence type="predicted"/>
<protein>
    <submittedName>
        <fullName evidence="2">Uncharacterized protein</fullName>
    </submittedName>
</protein>